<sequence length="129" mass="14616">MNPNIPRTDAATPVSLEKEFTGRPSSQENVISNIDAIRNTKEIKEAEIKGENVHISDEQLIKTIERALKAAEGRITTLEFSVHQKTHQIMVKVHDKETGDIIREVPAEKTLDFVSKIWELAGLMVDERR</sequence>
<dbReference type="InterPro" id="IPR005186">
    <property type="entry name" value="FlaG"/>
</dbReference>
<reference evidence="1 2" key="1">
    <citation type="submission" date="2022-02" db="EMBL/GenBank/DDBJ databases">
        <title>Paenibacillus sp. MBLB1776 Whole Genome Shotgun Sequencing.</title>
        <authorList>
            <person name="Hwang C.Y."/>
            <person name="Cho E.-S."/>
            <person name="Seo M.-J."/>
        </authorList>
    </citation>
    <scope>NUCLEOTIDE SEQUENCE [LARGE SCALE GENOMIC DNA]</scope>
    <source>
        <strain evidence="1 2">MBLB1776</strain>
    </source>
</reference>
<dbReference type="KEGG" id="paun:MJA45_00560"/>
<dbReference type="PANTHER" id="PTHR37166:SF1">
    <property type="entry name" value="PROTEIN FLAG"/>
    <property type="match status" value="1"/>
</dbReference>
<name>A0AA96RDP0_9BACL</name>
<dbReference type="RefSeq" id="WP_315605382.1">
    <property type="nucleotide sequence ID" value="NZ_CP130318.1"/>
</dbReference>
<keyword evidence="2" id="KW-1185">Reference proteome</keyword>
<dbReference type="Gene3D" id="3.30.160.170">
    <property type="entry name" value="FlaG-like"/>
    <property type="match status" value="1"/>
</dbReference>
<dbReference type="AlphaFoldDB" id="A0AA96RDP0"/>
<evidence type="ECO:0000313" key="1">
    <source>
        <dbReference type="EMBL" id="WNQ11605.1"/>
    </source>
</evidence>
<evidence type="ECO:0000313" key="2">
    <source>
        <dbReference type="Proteomes" id="UP001305702"/>
    </source>
</evidence>
<keyword evidence="1" id="KW-0966">Cell projection</keyword>
<keyword evidence="1" id="KW-0969">Cilium</keyword>
<gene>
    <name evidence="1" type="ORF">MJA45_00560</name>
</gene>
<organism evidence="1 2">
    <name type="scientific">Paenibacillus aurantius</name>
    <dbReference type="NCBI Taxonomy" id="2918900"/>
    <lineage>
        <taxon>Bacteria</taxon>
        <taxon>Bacillati</taxon>
        <taxon>Bacillota</taxon>
        <taxon>Bacilli</taxon>
        <taxon>Bacillales</taxon>
        <taxon>Paenibacillaceae</taxon>
        <taxon>Paenibacillus</taxon>
    </lineage>
</organism>
<keyword evidence="1" id="KW-0282">Flagellum</keyword>
<proteinExistence type="predicted"/>
<dbReference type="InterPro" id="IPR035924">
    <property type="entry name" value="FlaG-like_sf"/>
</dbReference>
<accession>A0AA96RDP0</accession>
<dbReference type="Proteomes" id="UP001305702">
    <property type="component" value="Chromosome"/>
</dbReference>
<dbReference type="SUPFAM" id="SSF160214">
    <property type="entry name" value="FlaG-like"/>
    <property type="match status" value="1"/>
</dbReference>
<dbReference type="Pfam" id="PF03646">
    <property type="entry name" value="FlaG"/>
    <property type="match status" value="1"/>
</dbReference>
<dbReference type="EMBL" id="CP130318">
    <property type="protein sequence ID" value="WNQ11605.1"/>
    <property type="molecule type" value="Genomic_DNA"/>
</dbReference>
<protein>
    <submittedName>
        <fullName evidence="1">Flagellar protein FlaG</fullName>
    </submittedName>
</protein>
<dbReference type="PANTHER" id="PTHR37166">
    <property type="entry name" value="PROTEIN FLAG"/>
    <property type="match status" value="1"/>
</dbReference>